<dbReference type="VEuPathDB" id="FungiDB:UREG_03730"/>
<dbReference type="Gene3D" id="1.20.1170.10">
    <property type="match status" value="1"/>
</dbReference>
<evidence type="ECO:0000313" key="4">
    <source>
        <dbReference type="Proteomes" id="UP000002058"/>
    </source>
</evidence>
<dbReference type="KEGG" id="ure:UREG_03730"/>
<evidence type="ECO:0000313" key="3">
    <source>
        <dbReference type="EMBL" id="EEP78884.1"/>
    </source>
</evidence>
<dbReference type="AlphaFoldDB" id="C4JLM2"/>
<gene>
    <name evidence="3" type="ORF">UREG_03730</name>
</gene>
<keyword evidence="4" id="KW-1185">Reference proteome</keyword>
<keyword evidence="1" id="KW-0175">Coiled coil</keyword>
<accession>C4JLM2</accession>
<evidence type="ECO:0000256" key="1">
    <source>
        <dbReference type="SAM" id="Coils"/>
    </source>
</evidence>
<organism evidence="3 4">
    <name type="scientific">Uncinocarpus reesii (strain UAMH 1704)</name>
    <dbReference type="NCBI Taxonomy" id="336963"/>
    <lineage>
        <taxon>Eukaryota</taxon>
        <taxon>Fungi</taxon>
        <taxon>Dikarya</taxon>
        <taxon>Ascomycota</taxon>
        <taxon>Pezizomycotina</taxon>
        <taxon>Eurotiomycetes</taxon>
        <taxon>Eurotiomycetidae</taxon>
        <taxon>Onygenales</taxon>
        <taxon>Onygenaceae</taxon>
        <taxon>Uncinocarpus</taxon>
    </lineage>
</organism>
<name>C4JLM2_UNCRE</name>
<proteinExistence type="predicted"/>
<dbReference type="EMBL" id="CH476616">
    <property type="protein sequence ID" value="EEP78884.1"/>
    <property type="molecule type" value="Genomic_DNA"/>
</dbReference>
<dbReference type="Proteomes" id="UP000002058">
    <property type="component" value="Unassembled WGS sequence"/>
</dbReference>
<feature type="region of interest" description="Disordered" evidence="2">
    <location>
        <begin position="1"/>
        <end position="20"/>
    </location>
</feature>
<dbReference type="RefSeq" id="XP_002544213.1">
    <property type="nucleotide sequence ID" value="XM_002544167.1"/>
</dbReference>
<dbReference type="eggNOG" id="ENOG502SN23">
    <property type="taxonomic scope" value="Eukaryota"/>
</dbReference>
<dbReference type="HOGENOM" id="CLU_054251_0_0_1"/>
<dbReference type="OMA" id="HADCTGF"/>
<evidence type="ECO:0000256" key="2">
    <source>
        <dbReference type="SAM" id="MobiDB-lite"/>
    </source>
</evidence>
<dbReference type="InParanoid" id="C4JLM2"/>
<dbReference type="GeneID" id="8439593"/>
<dbReference type="OrthoDB" id="4494488at2759"/>
<sequence>MSDSEGDTGTPAHPKWDPPTGVVDDNGTFLLQTVDMLRLMKFIWSGCLLPTTRAQYALRLSFDWSDINSDVSNEIDKMLSTYKEVYNHTSNFRDHTYSNMVDLADSVYNIATTAGGKKDDSYYKAMMKYVKEYYEELNGQKRPDKLKELKDGILYLIKAMTTMIDGLLTSSKQVKQDLIDFEKTSKIDETNLIAHNTALGKLLEGDNGEIKKLQREILDKREELKTDQSEYDRGNFPIGTIAGATVIGVYTDKINKLRKQMNDIQDLIDSDEAKVQADKRLAADIGGMQKDITGLISMINPAMKTIEKLEGCWQKISGDLSGLETLISQQDTDNIAPWLAEKPMQKKVLHKWNALAKYVDKYRQIARMDQPEITDLQGYLNAL</sequence>
<dbReference type="SUPFAM" id="SSF58100">
    <property type="entry name" value="Bacterial hemolysins"/>
    <property type="match status" value="1"/>
</dbReference>
<feature type="coiled-coil region" evidence="1">
    <location>
        <begin position="203"/>
        <end position="230"/>
    </location>
</feature>
<reference evidence="4" key="1">
    <citation type="journal article" date="2009" name="Genome Res.">
        <title>Comparative genomic analyses of the human fungal pathogens Coccidioides and their relatives.</title>
        <authorList>
            <person name="Sharpton T.J."/>
            <person name="Stajich J.E."/>
            <person name="Rounsley S.D."/>
            <person name="Gardner M.J."/>
            <person name="Wortman J.R."/>
            <person name="Jordar V.S."/>
            <person name="Maiti R."/>
            <person name="Kodira C.D."/>
            <person name="Neafsey D.E."/>
            <person name="Zeng Q."/>
            <person name="Hung C.-Y."/>
            <person name="McMahan C."/>
            <person name="Muszewska A."/>
            <person name="Grynberg M."/>
            <person name="Mandel M.A."/>
            <person name="Kellner E.M."/>
            <person name="Barker B.M."/>
            <person name="Galgiani J.N."/>
            <person name="Orbach M.J."/>
            <person name="Kirkland T.N."/>
            <person name="Cole G.T."/>
            <person name="Henn M.R."/>
            <person name="Birren B.W."/>
            <person name="Taylor J.W."/>
        </authorList>
    </citation>
    <scope>NUCLEOTIDE SEQUENCE [LARGE SCALE GENOMIC DNA]</scope>
    <source>
        <strain evidence="4">UAMH 1704</strain>
    </source>
</reference>
<dbReference type="CDD" id="cd22656">
    <property type="entry name" value="ClyA_Cry6Aa-like"/>
    <property type="match status" value="1"/>
</dbReference>
<protein>
    <submittedName>
        <fullName evidence="3">Uncharacterized protein</fullName>
    </submittedName>
</protein>